<sequence length="353" mass="40583">MTILDEYQRDHGLYSDFTQKLDGLIRELLKQKGVRVHSITSRAKDPGSLQGKLNSANGKYSSLRQITDLAALRIITYYNDEVDAIAEIMEQEFEIDSDNSVDKRKTLDPDRFGYLSLHYVGQLPAKRLELTEYARFEGLKFEIQIRSILQHTWAEIEHDMGYKSEHAVPKDIRRSFSRLAGLLELADIEFARIREQLTEYEQAVPKQIDEKPAEVLIDQASLKSFILNSAYVKELDIQIAALAGVPVVYDENFFGEMAHRLHYLGVKTISDVVTLLHEHRDVLLRFVAQVFRHNRVEAVVIGSSLFQLSNVLIGKTGSRDHIRHYLLNTSNFVDRESIERLVHEILVYVEEAL</sequence>
<dbReference type="Pfam" id="PF04607">
    <property type="entry name" value="RelA_SpoT"/>
    <property type="match status" value="1"/>
</dbReference>
<dbReference type="PANTHER" id="PTHR41773:SF1">
    <property type="entry name" value="RELA_SPOT DOMAIN-CONTAINING PROTEIN"/>
    <property type="match status" value="1"/>
</dbReference>
<dbReference type="EMBL" id="JAPMLT010000011">
    <property type="protein sequence ID" value="MCX7571592.1"/>
    <property type="molecule type" value="Genomic_DNA"/>
</dbReference>
<dbReference type="InterPro" id="IPR043519">
    <property type="entry name" value="NT_sf"/>
</dbReference>
<organism evidence="3 4">
    <name type="scientific">Tumebacillus lacus</name>
    <dbReference type="NCBI Taxonomy" id="2995335"/>
    <lineage>
        <taxon>Bacteria</taxon>
        <taxon>Bacillati</taxon>
        <taxon>Bacillota</taxon>
        <taxon>Bacilli</taxon>
        <taxon>Bacillales</taxon>
        <taxon>Alicyclobacillaceae</taxon>
        <taxon>Tumebacillus</taxon>
    </lineage>
</organism>
<feature type="domain" description="RelA/SpoT" evidence="2">
    <location>
        <begin position="41"/>
        <end position="168"/>
    </location>
</feature>
<evidence type="ECO:0000313" key="4">
    <source>
        <dbReference type="Proteomes" id="UP001208017"/>
    </source>
</evidence>
<comment type="caution">
    <text evidence="3">The sequence shown here is derived from an EMBL/GenBank/DDBJ whole genome shotgun (WGS) entry which is preliminary data.</text>
</comment>
<name>A0ABT3X3X1_9BACL</name>
<dbReference type="InterPro" id="IPR007685">
    <property type="entry name" value="RelA_SpoT"/>
</dbReference>
<evidence type="ECO:0000313" key="3">
    <source>
        <dbReference type="EMBL" id="MCX7571592.1"/>
    </source>
</evidence>
<dbReference type="CDD" id="cd05399">
    <property type="entry name" value="NT_Rel-Spo_like"/>
    <property type="match status" value="1"/>
</dbReference>
<reference evidence="3 4" key="1">
    <citation type="submission" date="2022-11" db="EMBL/GenBank/DDBJ databases">
        <title>Study of microbial diversity in lake waters.</title>
        <authorList>
            <person name="Zhang J."/>
        </authorList>
    </citation>
    <scope>NUCLEOTIDE SEQUENCE [LARGE SCALE GENOMIC DNA]</scope>
    <source>
        <strain evidence="3 4">DT12</strain>
    </source>
</reference>
<accession>A0ABT3X3X1</accession>
<comment type="pathway">
    <text evidence="1">Purine metabolism; ppGpp biosynthesis; ppGpp from GTP: step 1/2.</text>
</comment>
<evidence type="ECO:0000256" key="1">
    <source>
        <dbReference type="ARBA" id="ARBA00004976"/>
    </source>
</evidence>
<dbReference type="PANTHER" id="PTHR41773">
    <property type="entry name" value="GTP PYROPHOSPHATASE-RELATED"/>
    <property type="match status" value="1"/>
</dbReference>
<evidence type="ECO:0000259" key="2">
    <source>
        <dbReference type="SMART" id="SM00954"/>
    </source>
</evidence>
<keyword evidence="4" id="KW-1185">Reference proteome</keyword>
<dbReference type="RefSeq" id="WP_267152836.1">
    <property type="nucleotide sequence ID" value="NZ_JAPMLT010000011.1"/>
</dbReference>
<proteinExistence type="predicted"/>
<dbReference type="Gene3D" id="3.30.460.10">
    <property type="entry name" value="Beta Polymerase, domain 2"/>
    <property type="match status" value="1"/>
</dbReference>
<dbReference type="SUPFAM" id="SSF81301">
    <property type="entry name" value="Nucleotidyltransferase"/>
    <property type="match status" value="1"/>
</dbReference>
<gene>
    <name evidence="3" type="ORF">OS242_16710</name>
</gene>
<dbReference type="SMART" id="SM00954">
    <property type="entry name" value="RelA_SpoT"/>
    <property type="match status" value="1"/>
</dbReference>
<dbReference type="Gene3D" id="1.10.287.860">
    <property type="entry name" value="Nucleotidyltransferase"/>
    <property type="match status" value="1"/>
</dbReference>
<dbReference type="Proteomes" id="UP001208017">
    <property type="component" value="Unassembled WGS sequence"/>
</dbReference>
<protein>
    <submittedName>
        <fullName evidence="3">(P)ppGpp synthetase</fullName>
    </submittedName>
</protein>